<feature type="transmembrane region" description="Helical" evidence="1">
    <location>
        <begin position="110"/>
        <end position="131"/>
    </location>
</feature>
<keyword evidence="1" id="KW-0812">Transmembrane</keyword>
<proteinExistence type="predicted"/>
<keyword evidence="7" id="KW-1185">Reference proteome</keyword>
<dbReference type="RefSeq" id="WP_003767067.1">
    <property type="nucleotide sequence ID" value="NZ_CP094242.1"/>
</dbReference>
<reference evidence="4 6" key="1">
    <citation type="submission" date="2014-12" db="EMBL/GenBank/DDBJ databases">
        <title>Genome sequence of Morococcus cerebrosus.</title>
        <authorList>
            <person name="Shin S.-K."/>
            <person name="Yi H."/>
        </authorList>
    </citation>
    <scope>NUCLEOTIDE SEQUENCE [LARGE SCALE GENOMIC DNA]</scope>
    <source>
        <strain evidence="4 6">CIP 81.93</strain>
    </source>
</reference>
<dbReference type="InterPro" id="IPR010840">
    <property type="entry name" value="YqiJ_OB"/>
</dbReference>
<sequence>MWNLINAPETEIFGIAIALMVLLGVLEVISMLAGGISDWLDNLLPDSLTETAHAEVGLDAADAGVFVRFLSWLYVGRVPVLMLMVVFLAVYGLTGYLFQTTFAAVFGSYLNGWLAAVAVWFLSLPLVRLTAGGLYKIMPKDETTAVSQESLIGRIGTVVLGEARAGSAAQVRVKDVYGQQHYVMAEPDSDEVLKQGDAVLLVSLEGNTFKAILNPSGSLVD</sequence>
<dbReference type="InterPro" id="IPR048376">
    <property type="entry name" value="YqiJ_N"/>
</dbReference>
<reference evidence="5 7" key="2">
    <citation type="submission" date="2022-03" db="EMBL/GenBank/DDBJ databases">
        <title>Genome sequencing of Morococcus cerebrosus.</title>
        <authorList>
            <person name="Baek M.-G."/>
            <person name="Yi H."/>
        </authorList>
    </citation>
    <scope>NUCLEOTIDE SEQUENCE [LARGE SCALE GENOMIC DNA]</scope>
    <source>
        <strain evidence="5 7">CIP 81.93</strain>
    </source>
</reference>
<name>A0A0C1GLC5_9NEIS</name>
<evidence type="ECO:0000259" key="2">
    <source>
        <dbReference type="Pfam" id="PF07290"/>
    </source>
</evidence>
<gene>
    <name evidence="4" type="ORF">MCC93_22760</name>
    <name evidence="5" type="ORF">MON37_09735</name>
</gene>
<evidence type="ECO:0000313" key="4">
    <source>
        <dbReference type="EMBL" id="KIC06296.1"/>
    </source>
</evidence>
<dbReference type="Proteomes" id="UP000829504">
    <property type="component" value="Chromosome"/>
</dbReference>
<feature type="transmembrane region" description="Helical" evidence="1">
    <location>
        <begin position="12"/>
        <end position="33"/>
    </location>
</feature>
<evidence type="ECO:0000256" key="1">
    <source>
        <dbReference type="SAM" id="Phobius"/>
    </source>
</evidence>
<evidence type="ECO:0000313" key="7">
    <source>
        <dbReference type="Proteomes" id="UP000829504"/>
    </source>
</evidence>
<evidence type="ECO:0000259" key="3">
    <source>
        <dbReference type="Pfam" id="PF21001"/>
    </source>
</evidence>
<evidence type="ECO:0000313" key="6">
    <source>
        <dbReference type="Proteomes" id="UP000031390"/>
    </source>
</evidence>
<feature type="domain" description="Inner membrane protein YqiJ N-terminal" evidence="3">
    <location>
        <begin position="12"/>
        <end position="128"/>
    </location>
</feature>
<dbReference type="AlphaFoldDB" id="A0A0C1GLC5"/>
<keyword evidence="1" id="KW-0472">Membrane</keyword>
<keyword evidence="1" id="KW-1133">Transmembrane helix</keyword>
<feature type="domain" description="Inner membrane protein YqiJ OB-fold" evidence="2">
    <location>
        <begin position="150"/>
        <end position="212"/>
    </location>
</feature>
<dbReference type="PATRIC" id="fig|1056807.3.peg.2182"/>
<accession>A0A0C1GLC5</accession>
<feature type="transmembrane region" description="Helical" evidence="1">
    <location>
        <begin position="78"/>
        <end position="98"/>
    </location>
</feature>
<dbReference type="Pfam" id="PF07290">
    <property type="entry name" value="YqiJ_OB"/>
    <property type="match status" value="1"/>
</dbReference>
<evidence type="ECO:0000313" key="5">
    <source>
        <dbReference type="EMBL" id="UNV86926.1"/>
    </source>
</evidence>
<protein>
    <submittedName>
        <fullName evidence="5">YqiJ family protein</fullName>
    </submittedName>
</protein>
<dbReference type="Proteomes" id="UP000031390">
    <property type="component" value="Unassembled WGS sequence"/>
</dbReference>
<dbReference type="EMBL" id="JUFZ01000109">
    <property type="protein sequence ID" value="KIC06296.1"/>
    <property type="molecule type" value="Genomic_DNA"/>
</dbReference>
<dbReference type="EMBL" id="CP094242">
    <property type="protein sequence ID" value="UNV86926.1"/>
    <property type="molecule type" value="Genomic_DNA"/>
</dbReference>
<organism evidence="4 6">
    <name type="scientific">Morococcus cerebrosus</name>
    <dbReference type="NCBI Taxonomy" id="1056807"/>
    <lineage>
        <taxon>Bacteria</taxon>
        <taxon>Pseudomonadati</taxon>
        <taxon>Pseudomonadota</taxon>
        <taxon>Betaproteobacteria</taxon>
        <taxon>Neisseriales</taxon>
        <taxon>Neisseriaceae</taxon>
        <taxon>Morococcus</taxon>
    </lineage>
</organism>
<dbReference type="Pfam" id="PF21001">
    <property type="entry name" value="YqiJ_N"/>
    <property type="match status" value="1"/>
</dbReference>